<dbReference type="EMBL" id="BSEC01000001">
    <property type="protein sequence ID" value="GLI94644.1"/>
    <property type="molecule type" value="Genomic_DNA"/>
</dbReference>
<organism evidence="1 2">
    <name type="scientific">Methylocystis echinoides</name>
    <dbReference type="NCBI Taxonomy" id="29468"/>
    <lineage>
        <taxon>Bacteria</taxon>
        <taxon>Pseudomonadati</taxon>
        <taxon>Pseudomonadota</taxon>
        <taxon>Alphaproteobacteria</taxon>
        <taxon>Hyphomicrobiales</taxon>
        <taxon>Methylocystaceae</taxon>
        <taxon>Methylocystis</taxon>
    </lineage>
</organism>
<proteinExistence type="predicted"/>
<keyword evidence="2" id="KW-1185">Reference proteome</keyword>
<dbReference type="Proteomes" id="UP001144323">
    <property type="component" value="Unassembled WGS sequence"/>
</dbReference>
<accession>A0A9W6LTQ6</accession>
<reference evidence="1" key="1">
    <citation type="journal article" date="2023" name="Int. J. Syst. Evol. Microbiol.">
        <title>Methylocystis iwaonis sp. nov., a type II methane-oxidizing bacterium from surface soil of a rice paddy field in Japan, and emended description of the genus Methylocystis (ex Whittenbury et al. 1970) Bowman et al. 1993.</title>
        <authorList>
            <person name="Kaise H."/>
            <person name="Sawadogo J.B."/>
            <person name="Alam M.S."/>
            <person name="Ueno C."/>
            <person name="Dianou D."/>
            <person name="Shinjo R."/>
            <person name="Asakawa S."/>
        </authorList>
    </citation>
    <scope>NUCLEOTIDE SEQUENCE</scope>
    <source>
        <strain evidence="1">LMG27198</strain>
    </source>
</reference>
<protein>
    <submittedName>
        <fullName evidence="1">Uncharacterized protein</fullName>
    </submittedName>
</protein>
<gene>
    <name evidence="1" type="ORF">LMG27198_36360</name>
</gene>
<dbReference type="AlphaFoldDB" id="A0A9W6LTQ6"/>
<comment type="caution">
    <text evidence="1">The sequence shown here is derived from an EMBL/GenBank/DDBJ whole genome shotgun (WGS) entry which is preliminary data.</text>
</comment>
<evidence type="ECO:0000313" key="1">
    <source>
        <dbReference type="EMBL" id="GLI94644.1"/>
    </source>
</evidence>
<evidence type="ECO:0000313" key="2">
    <source>
        <dbReference type="Proteomes" id="UP001144323"/>
    </source>
</evidence>
<name>A0A9W6LTQ6_9HYPH</name>
<sequence>MMRAPIDVESFYLYADKGREMAAIRAPFAMAADSDFIGLVVRIGDDVHRVRAVARQVSGPIQKGEPLGIEIGSLTTETCRAESARPEGPA</sequence>